<gene>
    <name evidence="1" type="ORF">AG1IA_08945</name>
</gene>
<evidence type="ECO:0000313" key="2">
    <source>
        <dbReference type="Proteomes" id="UP000011668"/>
    </source>
</evidence>
<evidence type="ECO:0000313" key="1">
    <source>
        <dbReference type="EMBL" id="ELU37025.1"/>
    </source>
</evidence>
<dbReference type="HOGENOM" id="CLU_2998101_0_0_1"/>
<accession>L8WGC8</accession>
<sequence>MVLGVISGHMATFMFETNLNSTETQDRRWNRGLMSVLRARDGIAGLSNKLNAQFNQC</sequence>
<name>L8WGC8_THACA</name>
<comment type="caution">
    <text evidence="1">The sequence shown here is derived from an EMBL/GenBank/DDBJ whole genome shotgun (WGS) entry which is preliminary data.</text>
</comment>
<dbReference type="EMBL" id="AFRT01002903">
    <property type="protein sequence ID" value="ELU37025.1"/>
    <property type="molecule type" value="Genomic_DNA"/>
</dbReference>
<keyword evidence="2" id="KW-1185">Reference proteome</keyword>
<reference evidence="1 2" key="1">
    <citation type="journal article" date="2013" name="Nat. Commun.">
        <title>The evolution and pathogenic mechanisms of the rice sheath blight pathogen.</title>
        <authorList>
            <person name="Zheng A."/>
            <person name="Lin R."/>
            <person name="Xu L."/>
            <person name="Qin P."/>
            <person name="Tang C."/>
            <person name="Ai P."/>
            <person name="Zhang D."/>
            <person name="Liu Y."/>
            <person name="Sun Z."/>
            <person name="Feng H."/>
            <person name="Wang Y."/>
            <person name="Chen Y."/>
            <person name="Liang X."/>
            <person name="Fu R."/>
            <person name="Li Q."/>
            <person name="Zhang J."/>
            <person name="Yu X."/>
            <person name="Xie Z."/>
            <person name="Ding L."/>
            <person name="Guan P."/>
            <person name="Tang J."/>
            <person name="Liang Y."/>
            <person name="Wang S."/>
            <person name="Deng Q."/>
            <person name="Li S."/>
            <person name="Zhu J."/>
            <person name="Wang L."/>
            <person name="Liu H."/>
            <person name="Li P."/>
        </authorList>
    </citation>
    <scope>NUCLEOTIDE SEQUENCE [LARGE SCALE GENOMIC DNA]</scope>
    <source>
        <strain evidence="2">AG-1 IA</strain>
    </source>
</reference>
<organism evidence="1 2">
    <name type="scientific">Thanatephorus cucumeris (strain AG1-IA)</name>
    <name type="common">Rice sheath blight fungus</name>
    <name type="synonym">Rhizoctonia solani</name>
    <dbReference type="NCBI Taxonomy" id="983506"/>
    <lineage>
        <taxon>Eukaryota</taxon>
        <taxon>Fungi</taxon>
        <taxon>Dikarya</taxon>
        <taxon>Basidiomycota</taxon>
        <taxon>Agaricomycotina</taxon>
        <taxon>Agaricomycetes</taxon>
        <taxon>Cantharellales</taxon>
        <taxon>Ceratobasidiaceae</taxon>
        <taxon>Rhizoctonia</taxon>
        <taxon>Rhizoctonia solani AG-1</taxon>
    </lineage>
</organism>
<dbReference type="Proteomes" id="UP000011668">
    <property type="component" value="Unassembled WGS sequence"/>
</dbReference>
<protein>
    <submittedName>
        <fullName evidence="1">Uncharacterized protein</fullName>
    </submittedName>
</protein>
<proteinExistence type="predicted"/>
<dbReference type="AlphaFoldDB" id="L8WGC8"/>